<proteinExistence type="predicted"/>
<feature type="compositionally biased region" description="Basic and acidic residues" evidence="1">
    <location>
        <begin position="196"/>
        <end position="220"/>
    </location>
</feature>
<sequence length="274" mass="31343">MTGTITILIPGSGLAGGQTSVCKQTLTLVKLKRSAVTVRLNYFTVIEEQHLERRLRWAGHVARMGESRNAYRVLVGRPEGKRPLGRPRRRWEDNIKMYLREVGYDDRDWINLAQDRDRWRAYVRAAMNLRFLKSHLYVSACVSIRVGVVSGMDDDDDDDEEEGRRGNPVPARSLLLSNSIKGAAKEKKGCRRRRIREAEKEGNGVVERKGWDRMESEREGKRRRKKREREAEKEGKRQRRKESGKGKDGKGSGSEKVNARKGSGAVKGNVRKRS</sequence>
<feature type="region of interest" description="Disordered" evidence="1">
    <location>
        <begin position="152"/>
        <end position="274"/>
    </location>
</feature>
<feature type="compositionally biased region" description="Acidic residues" evidence="1">
    <location>
        <begin position="152"/>
        <end position="161"/>
    </location>
</feature>
<protein>
    <submittedName>
        <fullName evidence="2">Uncharacterized protein</fullName>
    </submittedName>
</protein>
<gene>
    <name evidence="2" type="ORF">ANN_18378</name>
</gene>
<dbReference type="EMBL" id="JAJSOF020000023">
    <property type="protein sequence ID" value="KAJ4435759.1"/>
    <property type="molecule type" value="Genomic_DNA"/>
</dbReference>
<evidence type="ECO:0000313" key="3">
    <source>
        <dbReference type="Proteomes" id="UP001148838"/>
    </source>
</evidence>
<keyword evidence="3" id="KW-1185">Reference proteome</keyword>
<name>A0ABQ8SNK9_PERAM</name>
<reference evidence="2 3" key="1">
    <citation type="journal article" date="2022" name="Allergy">
        <title>Genome assembly and annotation of Periplaneta americana reveal a comprehensive cockroach allergen profile.</title>
        <authorList>
            <person name="Wang L."/>
            <person name="Xiong Q."/>
            <person name="Saelim N."/>
            <person name="Wang L."/>
            <person name="Nong W."/>
            <person name="Wan A.T."/>
            <person name="Shi M."/>
            <person name="Liu X."/>
            <person name="Cao Q."/>
            <person name="Hui J.H.L."/>
            <person name="Sookrung N."/>
            <person name="Leung T.F."/>
            <person name="Tungtrongchitr A."/>
            <person name="Tsui S.K.W."/>
        </authorList>
    </citation>
    <scope>NUCLEOTIDE SEQUENCE [LARGE SCALE GENOMIC DNA]</scope>
    <source>
        <strain evidence="2">PWHHKU_190912</strain>
    </source>
</reference>
<evidence type="ECO:0000256" key="1">
    <source>
        <dbReference type="SAM" id="MobiDB-lite"/>
    </source>
</evidence>
<comment type="caution">
    <text evidence="2">The sequence shown here is derived from an EMBL/GenBank/DDBJ whole genome shotgun (WGS) entry which is preliminary data.</text>
</comment>
<organism evidence="2 3">
    <name type="scientific">Periplaneta americana</name>
    <name type="common">American cockroach</name>
    <name type="synonym">Blatta americana</name>
    <dbReference type="NCBI Taxonomy" id="6978"/>
    <lineage>
        <taxon>Eukaryota</taxon>
        <taxon>Metazoa</taxon>
        <taxon>Ecdysozoa</taxon>
        <taxon>Arthropoda</taxon>
        <taxon>Hexapoda</taxon>
        <taxon>Insecta</taxon>
        <taxon>Pterygota</taxon>
        <taxon>Neoptera</taxon>
        <taxon>Polyneoptera</taxon>
        <taxon>Dictyoptera</taxon>
        <taxon>Blattodea</taxon>
        <taxon>Blattoidea</taxon>
        <taxon>Blattidae</taxon>
        <taxon>Blattinae</taxon>
        <taxon>Periplaneta</taxon>
    </lineage>
</organism>
<evidence type="ECO:0000313" key="2">
    <source>
        <dbReference type="EMBL" id="KAJ4435759.1"/>
    </source>
</evidence>
<feature type="compositionally biased region" description="Basic and acidic residues" evidence="1">
    <location>
        <begin position="228"/>
        <end position="250"/>
    </location>
</feature>
<accession>A0ABQ8SNK9</accession>
<dbReference type="Proteomes" id="UP001148838">
    <property type="component" value="Unassembled WGS sequence"/>
</dbReference>